<keyword evidence="1" id="KW-0479">Metal-binding</keyword>
<dbReference type="InterPro" id="IPR001138">
    <property type="entry name" value="Zn2Cys6_DnaBD"/>
</dbReference>
<dbReference type="GO" id="GO:0006351">
    <property type="term" value="P:DNA-templated transcription"/>
    <property type="evidence" value="ECO:0007669"/>
    <property type="project" value="InterPro"/>
</dbReference>
<feature type="compositionally biased region" description="Polar residues" evidence="7">
    <location>
        <begin position="121"/>
        <end position="158"/>
    </location>
</feature>
<keyword evidence="3" id="KW-0805">Transcription regulation</keyword>
<feature type="region of interest" description="Disordered" evidence="7">
    <location>
        <begin position="1"/>
        <end position="28"/>
    </location>
</feature>
<accession>K0KSY4</accession>
<dbReference type="Pfam" id="PF00172">
    <property type="entry name" value="Zn_clus"/>
    <property type="match status" value="1"/>
</dbReference>
<dbReference type="InterPro" id="IPR050797">
    <property type="entry name" value="Carb_Metab_Trans_Reg"/>
</dbReference>
<dbReference type="STRING" id="1206466.K0KSY4"/>
<dbReference type="CDD" id="cd12148">
    <property type="entry name" value="fungal_TF_MHR"/>
    <property type="match status" value="1"/>
</dbReference>
<feature type="compositionally biased region" description="Low complexity" evidence="7">
    <location>
        <begin position="169"/>
        <end position="189"/>
    </location>
</feature>
<keyword evidence="6" id="KW-0539">Nucleus</keyword>
<dbReference type="PROSITE" id="PS50048">
    <property type="entry name" value="ZN2_CY6_FUNGAL_2"/>
    <property type="match status" value="1"/>
</dbReference>
<evidence type="ECO:0000259" key="8">
    <source>
        <dbReference type="PROSITE" id="PS50048"/>
    </source>
</evidence>
<keyword evidence="10" id="KW-1185">Reference proteome</keyword>
<dbReference type="CDD" id="cd00067">
    <property type="entry name" value="GAL4"/>
    <property type="match status" value="1"/>
</dbReference>
<dbReference type="Proteomes" id="UP000009328">
    <property type="component" value="Unassembled WGS sequence"/>
</dbReference>
<evidence type="ECO:0000256" key="3">
    <source>
        <dbReference type="ARBA" id="ARBA00023015"/>
    </source>
</evidence>
<dbReference type="SUPFAM" id="SSF57701">
    <property type="entry name" value="Zn2/Cys6 DNA-binding domain"/>
    <property type="match status" value="1"/>
</dbReference>
<feature type="region of interest" description="Disordered" evidence="7">
    <location>
        <begin position="121"/>
        <end position="199"/>
    </location>
</feature>
<dbReference type="InterPro" id="IPR007219">
    <property type="entry name" value="XnlR_reg_dom"/>
</dbReference>
<dbReference type="GO" id="GO:0005634">
    <property type="term" value="C:nucleus"/>
    <property type="evidence" value="ECO:0007669"/>
    <property type="project" value="TreeGrafter"/>
</dbReference>
<dbReference type="Pfam" id="PF04082">
    <property type="entry name" value="Fungal_trans"/>
    <property type="match status" value="1"/>
</dbReference>
<evidence type="ECO:0000256" key="4">
    <source>
        <dbReference type="ARBA" id="ARBA00023125"/>
    </source>
</evidence>
<proteinExistence type="predicted"/>
<dbReference type="PANTHER" id="PTHR31668">
    <property type="entry name" value="GLUCOSE TRANSPORT TRANSCRIPTION REGULATOR RGT1-RELATED-RELATED"/>
    <property type="match status" value="1"/>
</dbReference>
<dbReference type="GO" id="GO:0008270">
    <property type="term" value="F:zinc ion binding"/>
    <property type="evidence" value="ECO:0007669"/>
    <property type="project" value="InterPro"/>
</dbReference>
<feature type="compositionally biased region" description="Polar residues" evidence="7">
    <location>
        <begin position="857"/>
        <end position="886"/>
    </location>
</feature>
<feature type="compositionally biased region" description="Low complexity" evidence="7">
    <location>
        <begin position="251"/>
        <end position="261"/>
    </location>
</feature>
<feature type="compositionally biased region" description="Low complexity" evidence="7">
    <location>
        <begin position="819"/>
        <end position="846"/>
    </location>
</feature>
<comment type="caution">
    <text evidence="9">The sequence shown here is derived from an EMBL/GenBank/DDBJ whole genome shotgun (WGS) entry which is preliminary data.</text>
</comment>
<dbReference type="PANTHER" id="PTHR31668:SF4">
    <property type="entry name" value="TRANSCRIPTIONAL ACTIVATOR PROTEIN DAL81"/>
    <property type="match status" value="1"/>
</dbReference>
<evidence type="ECO:0000256" key="2">
    <source>
        <dbReference type="ARBA" id="ARBA00022833"/>
    </source>
</evidence>
<dbReference type="FunCoup" id="K0KSY4">
    <property type="interactions" value="391"/>
</dbReference>
<feature type="region of interest" description="Disordered" evidence="7">
    <location>
        <begin position="816"/>
        <end position="900"/>
    </location>
</feature>
<evidence type="ECO:0000313" key="10">
    <source>
        <dbReference type="Proteomes" id="UP000009328"/>
    </source>
</evidence>
<evidence type="ECO:0000313" key="9">
    <source>
        <dbReference type="EMBL" id="CCH45162.1"/>
    </source>
</evidence>
<reference evidence="9 10" key="1">
    <citation type="journal article" date="2012" name="Eukaryot. Cell">
        <title>Draft genome sequence of Wickerhamomyces ciferrii NRRL Y-1031 F-60-10.</title>
        <authorList>
            <person name="Schneider J."/>
            <person name="Andrea H."/>
            <person name="Blom J."/>
            <person name="Jaenicke S."/>
            <person name="Ruckert C."/>
            <person name="Schorsch C."/>
            <person name="Szczepanowski R."/>
            <person name="Farwick M."/>
            <person name="Goesmann A."/>
            <person name="Puhler A."/>
            <person name="Schaffer S."/>
            <person name="Tauch A."/>
            <person name="Kohler T."/>
            <person name="Brinkrolf K."/>
        </authorList>
    </citation>
    <scope>NUCLEOTIDE SEQUENCE [LARGE SCALE GENOMIC DNA]</scope>
    <source>
        <strain evidence="10">ATCC 14091 / BCRC 22168 / CBS 111 / JCM 3599 / NBRC 0793 / NRRL Y-1031 F-60-10</strain>
    </source>
</reference>
<evidence type="ECO:0000256" key="7">
    <source>
        <dbReference type="SAM" id="MobiDB-lite"/>
    </source>
</evidence>
<dbReference type="HOGENOM" id="CLU_006632_0_0_1"/>
<sequence length="900" mass="101052">MAQNPEESKSQAGTPNTNITLNLDGKNEQTNFWSNSDMLSPDFNFLNVGEDALNFLSAPSPSMNSEKNIPSPSLFQPNAAPSIPQSSAPTPTGSGTTKQDQQHQNFMLSHYQNLLSQSKVPMKQATSPLSYTSPNTGQSGASQVQNPTGSVSPANNVPINHPLHPENIQKSLQQQPKQSPFQPPQSLFQENNGTKGNNNPCDHCRRRQIKCITVPNLINCVQCETKGIKCTHSESPSNPTLKRNMGMVTNANVADSNNNNNKRPRLSPQTSGSSFSQRIPTQSNNLTKQNLRKQSQTPQSQPPPTLQYPRSSFFVGSSSMYDNSILDRIRLDKIDQVQLSPSLSLRKVSNDVQFILRDDYTDELASKADKLVDAVENIVSPHGQSLINTYFRIIHPSFPILHRKVFLEKYSRSYREFSAPLLASVYYLAIQWWDQDPSLSQYPKPDLKLLYEIALKSFSEVTDRPRLSAVQAGLLILQCRSENENNWILCQQVVSLAEELGLGLDCQNWKLPKWERGLRRRLAWAVWIQEKWTALIESRVSHFVLGRNWLVRNVTEEDFPEHPVRRTNQSDEDYKSMIDDIENGKYLFKETIELSLIMGEILETFYSYNALQNITKVEQVLKLAKPLQLQLRQWYHSLPTTLHMTSVKNGKLSSNAYLHLSYFATEILLHRKIISSLNEETPPELIKVCRTAATTRLTAVIDFVKSLRREHVYAFWNSPTSSNFTIVGTFAAILYVTSPTAQEAQQFREHTSVYRLLLYKLGKFSKNAFNALKRIDMLLNHIPGLIKEISTDQSPLSNVSQSPNSNFQSLSPMLTQHMNSNLPNIGNMPNNLPNSNNGGLRRNGPPVTTVKNEVDNKQSPSGLSETGSRGQPTPLQTGIPRSNANSPVDVRVGTSGTTPK</sequence>
<dbReference type="InParanoid" id="K0KSY4"/>
<dbReference type="GO" id="GO:0003677">
    <property type="term" value="F:DNA binding"/>
    <property type="evidence" value="ECO:0007669"/>
    <property type="project" value="UniProtKB-KW"/>
</dbReference>
<feature type="compositionally biased region" description="Polar residues" evidence="7">
    <location>
        <begin position="267"/>
        <end position="293"/>
    </location>
</feature>
<dbReference type="SMART" id="SM00066">
    <property type="entry name" value="GAL4"/>
    <property type="match status" value="1"/>
</dbReference>
<organism evidence="9 10">
    <name type="scientific">Wickerhamomyces ciferrii (strain ATCC 14091 / BCRC 22168 / CBS 111 / JCM 3599 / NBRC 0793 / NRRL Y-1031 F-60-10)</name>
    <name type="common">Yeast</name>
    <name type="synonym">Pichia ciferrii</name>
    <dbReference type="NCBI Taxonomy" id="1206466"/>
    <lineage>
        <taxon>Eukaryota</taxon>
        <taxon>Fungi</taxon>
        <taxon>Dikarya</taxon>
        <taxon>Ascomycota</taxon>
        <taxon>Saccharomycotina</taxon>
        <taxon>Saccharomycetes</taxon>
        <taxon>Phaffomycetales</taxon>
        <taxon>Wickerhamomycetaceae</taxon>
        <taxon>Wickerhamomyces</taxon>
    </lineage>
</organism>
<name>K0KSY4_WICCF</name>
<feature type="region of interest" description="Disordered" evidence="7">
    <location>
        <begin position="59"/>
        <end position="102"/>
    </location>
</feature>
<evidence type="ECO:0000256" key="6">
    <source>
        <dbReference type="ARBA" id="ARBA00023242"/>
    </source>
</evidence>
<gene>
    <name evidence="9" type="ORF">BN7_4741</name>
</gene>
<feature type="region of interest" description="Disordered" evidence="7">
    <location>
        <begin position="251"/>
        <end position="309"/>
    </location>
</feature>
<dbReference type="GO" id="GO:0001080">
    <property type="term" value="P:nitrogen catabolite activation of transcription from RNA polymerase II promoter"/>
    <property type="evidence" value="ECO:0007669"/>
    <property type="project" value="TreeGrafter"/>
</dbReference>
<dbReference type="GO" id="GO:0000981">
    <property type="term" value="F:DNA-binding transcription factor activity, RNA polymerase II-specific"/>
    <property type="evidence" value="ECO:0007669"/>
    <property type="project" value="InterPro"/>
</dbReference>
<dbReference type="AlphaFoldDB" id="K0KSY4"/>
<dbReference type="InterPro" id="IPR036864">
    <property type="entry name" value="Zn2-C6_fun-type_DNA-bd_sf"/>
</dbReference>
<evidence type="ECO:0000256" key="1">
    <source>
        <dbReference type="ARBA" id="ARBA00022723"/>
    </source>
</evidence>
<feature type="compositionally biased region" description="Polar residues" evidence="7">
    <location>
        <begin position="59"/>
        <end position="76"/>
    </location>
</feature>
<dbReference type="eggNOG" id="ENOG502QQXX">
    <property type="taxonomic scope" value="Eukaryota"/>
</dbReference>
<feature type="compositionally biased region" description="Polar residues" evidence="7">
    <location>
        <begin position="190"/>
        <end position="199"/>
    </location>
</feature>
<keyword evidence="5" id="KW-0804">Transcription</keyword>
<feature type="compositionally biased region" description="Polar residues" evidence="7">
    <location>
        <begin position="1"/>
        <end position="21"/>
    </location>
</feature>
<dbReference type="EMBL" id="CAIF01000181">
    <property type="protein sequence ID" value="CCH45162.1"/>
    <property type="molecule type" value="Genomic_DNA"/>
</dbReference>
<feature type="compositionally biased region" description="Low complexity" evidence="7">
    <location>
        <begin position="86"/>
        <end position="97"/>
    </location>
</feature>
<keyword evidence="2" id="KW-0862">Zinc</keyword>
<feature type="domain" description="Zn(2)-C6 fungal-type" evidence="8">
    <location>
        <begin position="200"/>
        <end position="232"/>
    </location>
</feature>
<keyword evidence="4" id="KW-0238">DNA-binding</keyword>
<evidence type="ECO:0000256" key="5">
    <source>
        <dbReference type="ARBA" id="ARBA00023163"/>
    </source>
</evidence>
<protein>
    <submittedName>
        <fullName evidence="9">Transcriptional activator protein</fullName>
    </submittedName>
</protein>